<feature type="transmembrane region" description="Helical" evidence="1">
    <location>
        <begin position="86"/>
        <end position="105"/>
    </location>
</feature>
<feature type="transmembrane region" description="Helical" evidence="1">
    <location>
        <begin position="6"/>
        <end position="22"/>
    </location>
</feature>
<keyword evidence="1" id="KW-0472">Membrane</keyword>
<sequence>MIMEWPVLFIFLTLVACFPLLSNPLSMGVILLFCVISMALLLGLLSSTMWVSYTLVLVLVGGLLVVFIYVALLASNELFESITTKSILFVVILSSSVLFSTFNFFTMELTSNSANHLEYLSWGDTTPMQWLTAFYSSELGSLTLFLAFYLLFTLIIVVSVSKNMALALRTHL</sequence>
<evidence type="ECO:0000256" key="1">
    <source>
        <dbReference type="SAM" id="Phobius"/>
    </source>
</evidence>
<geneLocation type="mitochondrion" evidence="2"/>
<accession>A0A8E7MLN8</accession>
<feature type="transmembrane region" description="Helical" evidence="1">
    <location>
        <begin position="29"/>
        <end position="47"/>
    </location>
</feature>
<reference evidence="2" key="1">
    <citation type="submission" date="2021-03" db="EMBL/GenBank/DDBJ databases">
        <title>Complete mitochondrial genome of Bosmina fatalis.</title>
        <authorList>
            <person name="Wei W."/>
        </authorList>
    </citation>
    <scope>NUCLEOTIDE SEQUENCE</scope>
</reference>
<keyword evidence="1" id="KW-0812">Transmembrane</keyword>
<evidence type="ECO:0000313" key="2">
    <source>
        <dbReference type="EMBL" id="QVX31152.1"/>
    </source>
</evidence>
<dbReference type="AlphaFoldDB" id="A0A8E7MLN8"/>
<keyword evidence="1" id="KW-1133">Transmembrane helix</keyword>
<name>A0A8E7MLN8_9CRUS</name>
<protein>
    <submittedName>
        <fullName evidence="2">NADH dehydrogenase subunit 6</fullName>
    </submittedName>
</protein>
<dbReference type="EMBL" id="MW770308">
    <property type="protein sequence ID" value="QVX31152.1"/>
    <property type="molecule type" value="Genomic_DNA"/>
</dbReference>
<feature type="transmembrane region" description="Helical" evidence="1">
    <location>
        <begin position="53"/>
        <end position="74"/>
    </location>
</feature>
<gene>
    <name evidence="2" type="primary">nad6</name>
</gene>
<keyword evidence="2" id="KW-0496">Mitochondrion</keyword>
<feature type="transmembrane region" description="Helical" evidence="1">
    <location>
        <begin position="139"/>
        <end position="160"/>
    </location>
</feature>
<proteinExistence type="predicted"/>
<organism evidence="2">
    <name type="scientific">Bosmina fatalis</name>
    <dbReference type="NCBI Taxonomy" id="200852"/>
    <lineage>
        <taxon>Eukaryota</taxon>
        <taxon>Metazoa</taxon>
        <taxon>Ecdysozoa</taxon>
        <taxon>Arthropoda</taxon>
        <taxon>Crustacea</taxon>
        <taxon>Branchiopoda</taxon>
        <taxon>Diplostraca</taxon>
        <taxon>Cladocera</taxon>
        <taxon>Anomopoda</taxon>
        <taxon>Bosminidae</taxon>
        <taxon>Bosmina</taxon>
    </lineage>
</organism>